<comment type="caution">
    <text evidence="1">The sequence shown here is derived from an EMBL/GenBank/DDBJ whole genome shotgun (WGS) entry which is preliminary data.</text>
</comment>
<evidence type="ECO:0000313" key="1">
    <source>
        <dbReference type="EMBL" id="KAJ3497663.1"/>
    </source>
</evidence>
<name>A0ACC1R2Y4_9HYPO</name>
<sequence length="188" mass="21058">MLPTLSTERLTLVPLSDEHLPFEMVINADPQVQRYIMGRPATRDEIVASHARCLAMAARQPPRGVWVGSLRDTDTPVGLWALIPAEGDGAEREAELGYRLLPAYWHKGLASDGGLAVLEYAFASQKLRRMTALSMRMHTATRKTLERLGFVYVEDVPTETPQEHPEYEELDALYELPAERWAASKAEA</sequence>
<gene>
    <name evidence="1" type="ORF">NLG97_g1725</name>
</gene>
<protein>
    <submittedName>
        <fullName evidence="1">Uncharacterized protein</fullName>
    </submittedName>
</protein>
<keyword evidence="2" id="KW-1185">Reference proteome</keyword>
<proteinExistence type="predicted"/>
<accession>A0ACC1R2Y4</accession>
<organism evidence="1 2">
    <name type="scientific">Lecanicillium saksenae</name>
    <dbReference type="NCBI Taxonomy" id="468837"/>
    <lineage>
        <taxon>Eukaryota</taxon>
        <taxon>Fungi</taxon>
        <taxon>Dikarya</taxon>
        <taxon>Ascomycota</taxon>
        <taxon>Pezizomycotina</taxon>
        <taxon>Sordariomycetes</taxon>
        <taxon>Hypocreomycetidae</taxon>
        <taxon>Hypocreales</taxon>
        <taxon>Cordycipitaceae</taxon>
        <taxon>Lecanicillium</taxon>
    </lineage>
</organism>
<reference evidence="1" key="1">
    <citation type="submission" date="2022-07" db="EMBL/GenBank/DDBJ databases">
        <title>Genome Sequence of Lecanicillium saksenae.</title>
        <authorList>
            <person name="Buettner E."/>
        </authorList>
    </citation>
    <scope>NUCLEOTIDE SEQUENCE</scope>
    <source>
        <strain evidence="1">VT-O1</strain>
    </source>
</reference>
<dbReference type="EMBL" id="JANAKD010000097">
    <property type="protein sequence ID" value="KAJ3497663.1"/>
    <property type="molecule type" value="Genomic_DNA"/>
</dbReference>
<dbReference type="Proteomes" id="UP001148737">
    <property type="component" value="Unassembled WGS sequence"/>
</dbReference>
<evidence type="ECO:0000313" key="2">
    <source>
        <dbReference type="Proteomes" id="UP001148737"/>
    </source>
</evidence>